<dbReference type="Proteomes" id="UP000050823">
    <property type="component" value="Unassembled WGS sequence"/>
</dbReference>
<feature type="domain" description="Glycosyltransferase 2-like" evidence="2">
    <location>
        <begin position="6"/>
        <end position="132"/>
    </location>
</feature>
<dbReference type="RefSeq" id="WP_057908564.1">
    <property type="nucleotide sequence ID" value="NZ_AYZB01000058.1"/>
</dbReference>
<dbReference type="PANTHER" id="PTHR43685">
    <property type="entry name" value="GLYCOSYLTRANSFERASE"/>
    <property type="match status" value="1"/>
</dbReference>
<organism evidence="3 4">
    <name type="scientific">Latilactobacillus graminis DSM 20719</name>
    <dbReference type="NCBI Taxonomy" id="1423752"/>
    <lineage>
        <taxon>Bacteria</taxon>
        <taxon>Bacillati</taxon>
        <taxon>Bacillota</taxon>
        <taxon>Bacilli</taxon>
        <taxon>Lactobacillales</taxon>
        <taxon>Lactobacillaceae</taxon>
        <taxon>Latilactobacillus</taxon>
    </lineage>
</organism>
<comment type="similarity">
    <text evidence="1">Belongs to the glycosyltransferase 2 family.</text>
</comment>
<sequence length="298" mass="34097">MKPNVSVIIPVYNGEKTVERAIRSCLNQTYQSLEVLAIDNGSVDQSVQIIENLCKADKRVKLVKLTKKGRSNARNVGLDQANGEFIQFLDADDELLPHKIKTAVNFLESHADCFAYGTGIEYMTNKGSIKRIPDTSNDIELMIHNIFPINTLIFRKNPIRFDRTIDFDEDWLYWVDLFKNNMSGVTMTSEIGARVHVTGENTMNDTSRMLYYEILIRGIIRQKYPISSGMLLKTDVKKMLMLNSLVHLGKITNNQYDEATKYFMRLNKVAKVLFMIPIVRQKTDQGVNGILEKQTYQG</sequence>
<dbReference type="SUPFAM" id="SSF53448">
    <property type="entry name" value="Nucleotide-diphospho-sugar transferases"/>
    <property type="match status" value="1"/>
</dbReference>
<dbReference type="AlphaFoldDB" id="A0AA89KZR3"/>
<dbReference type="Gene3D" id="3.90.550.10">
    <property type="entry name" value="Spore Coat Polysaccharide Biosynthesis Protein SpsA, Chain A"/>
    <property type="match status" value="1"/>
</dbReference>
<proteinExistence type="inferred from homology"/>
<gene>
    <name evidence="3" type="ORF">FC90_GL001498</name>
</gene>
<accession>A0AA89KZR3</accession>
<protein>
    <submittedName>
        <fullName evidence="3">Glycosyl transferase 2 family protein</fullName>
    </submittedName>
</protein>
<reference evidence="3 4" key="1">
    <citation type="journal article" date="2015" name="Genome Announc.">
        <title>Expanding the biotechnology potential of lactobacilli through comparative genomics of 213 strains and associated genera.</title>
        <authorList>
            <person name="Sun Z."/>
            <person name="Harris H.M."/>
            <person name="McCann A."/>
            <person name="Guo C."/>
            <person name="Argimon S."/>
            <person name="Zhang W."/>
            <person name="Yang X."/>
            <person name="Jeffery I.B."/>
            <person name="Cooney J.C."/>
            <person name="Kagawa T.F."/>
            <person name="Liu W."/>
            <person name="Song Y."/>
            <person name="Salvetti E."/>
            <person name="Wrobel A."/>
            <person name="Rasinkangas P."/>
            <person name="Parkhill J."/>
            <person name="Rea M.C."/>
            <person name="O'Sullivan O."/>
            <person name="Ritari J."/>
            <person name="Douillard F.P."/>
            <person name="Paul Ross R."/>
            <person name="Yang R."/>
            <person name="Briner A.E."/>
            <person name="Felis G.E."/>
            <person name="de Vos W.M."/>
            <person name="Barrangou R."/>
            <person name="Klaenhammer T.R."/>
            <person name="Caufield P.W."/>
            <person name="Cui Y."/>
            <person name="Zhang H."/>
            <person name="O'Toole P.W."/>
        </authorList>
    </citation>
    <scope>NUCLEOTIDE SEQUENCE [LARGE SCALE GENOMIC DNA]</scope>
    <source>
        <strain evidence="3 4">DSM 20719</strain>
    </source>
</reference>
<dbReference type="InterPro" id="IPR029044">
    <property type="entry name" value="Nucleotide-diphossugar_trans"/>
</dbReference>
<keyword evidence="3" id="KW-0808">Transferase</keyword>
<evidence type="ECO:0000313" key="3">
    <source>
        <dbReference type="EMBL" id="KRM20966.1"/>
    </source>
</evidence>
<dbReference type="InterPro" id="IPR050834">
    <property type="entry name" value="Glycosyltransf_2"/>
</dbReference>
<name>A0AA89KZR3_9LACO</name>
<dbReference type="Pfam" id="PF00535">
    <property type="entry name" value="Glycos_transf_2"/>
    <property type="match status" value="1"/>
</dbReference>
<dbReference type="InterPro" id="IPR001173">
    <property type="entry name" value="Glyco_trans_2-like"/>
</dbReference>
<evidence type="ECO:0000256" key="1">
    <source>
        <dbReference type="ARBA" id="ARBA00006739"/>
    </source>
</evidence>
<dbReference type="EMBL" id="AYZB01000058">
    <property type="protein sequence ID" value="KRM20966.1"/>
    <property type="molecule type" value="Genomic_DNA"/>
</dbReference>
<dbReference type="PANTHER" id="PTHR43685:SF11">
    <property type="entry name" value="GLYCOSYLTRANSFERASE TAGX-RELATED"/>
    <property type="match status" value="1"/>
</dbReference>
<comment type="caution">
    <text evidence="3">The sequence shown here is derived from an EMBL/GenBank/DDBJ whole genome shotgun (WGS) entry which is preliminary data.</text>
</comment>
<dbReference type="GO" id="GO:0016740">
    <property type="term" value="F:transferase activity"/>
    <property type="evidence" value="ECO:0007669"/>
    <property type="project" value="UniProtKB-KW"/>
</dbReference>
<evidence type="ECO:0000313" key="4">
    <source>
        <dbReference type="Proteomes" id="UP000050823"/>
    </source>
</evidence>
<dbReference type="CDD" id="cd00761">
    <property type="entry name" value="Glyco_tranf_GTA_type"/>
    <property type="match status" value="1"/>
</dbReference>
<evidence type="ECO:0000259" key="2">
    <source>
        <dbReference type="Pfam" id="PF00535"/>
    </source>
</evidence>